<feature type="transmembrane region" description="Helical" evidence="1">
    <location>
        <begin position="70"/>
        <end position="89"/>
    </location>
</feature>
<proteinExistence type="predicted"/>
<feature type="transmembrane region" description="Helical" evidence="1">
    <location>
        <begin position="95"/>
        <end position="115"/>
    </location>
</feature>
<evidence type="ECO:0000256" key="1">
    <source>
        <dbReference type="SAM" id="Phobius"/>
    </source>
</evidence>
<dbReference type="EMBL" id="JAQLOI010000001">
    <property type="protein sequence ID" value="MDB1124584.1"/>
    <property type="molecule type" value="Genomic_DNA"/>
</dbReference>
<keyword evidence="1" id="KW-1133">Transmembrane helix</keyword>
<evidence type="ECO:0000313" key="3">
    <source>
        <dbReference type="Proteomes" id="UP001210678"/>
    </source>
</evidence>
<reference evidence="2 3" key="1">
    <citation type="submission" date="2023-01" db="EMBL/GenBank/DDBJ databases">
        <title>Vibrio sp. KJ40-1 sp.nov, isolated from marine algae.</title>
        <authorList>
            <person name="Butt M."/>
            <person name="Kim J.M.J."/>
            <person name="Jeon C.O.C."/>
        </authorList>
    </citation>
    <scope>NUCLEOTIDE SEQUENCE [LARGE SCALE GENOMIC DNA]</scope>
    <source>
        <strain evidence="2 3">KJ40-1</strain>
    </source>
</reference>
<keyword evidence="3" id="KW-1185">Reference proteome</keyword>
<gene>
    <name evidence="2" type="ORF">PGX00_13355</name>
</gene>
<dbReference type="RefSeq" id="WP_272137202.1">
    <property type="nucleotide sequence ID" value="NZ_JAQLOI010000001.1"/>
</dbReference>
<keyword evidence="1" id="KW-0812">Transmembrane</keyword>
<accession>A0ABT4YSP6</accession>
<protein>
    <submittedName>
        <fullName evidence="2">DUF2069 domain-containing protein</fullName>
    </submittedName>
</protein>
<dbReference type="InterPro" id="IPR018643">
    <property type="entry name" value="DUF2069_membrane"/>
</dbReference>
<feature type="transmembrane region" description="Helical" evidence="1">
    <location>
        <begin position="40"/>
        <end position="58"/>
    </location>
</feature>
<name>A0ABT4YSP6_9VIBR</name>
<feature type="transmembrane region" description="Helical" evidence="1">
    <location>
        <begin position="12"/>
        <end position="34"/>
    </location>
</feature>
<keyword evidence="1" id="KW-0472">Membrane</keyword>
<dbReference type="Pfam" id="PF09842">
    <property type="entry name" value="DUF2069"/>
    <property type="match status" value="1"/>
</dbReference>
<sequence length="157" mass="18041">MEEKQVLPKTQQYRYLALTGYLSLLSWVALWQIFISPHPHINPFTAAIGWCIPLLFPLRGILSGKAYTHAWANFVLMLYFLHALTILYVDQGERWLAAVELILACSAFVGNVLYARHRGRELGLKLPRLSEVEKKKKRNLVKNKLTKSKKAPLKLIN</sequence>
<organism evidence="2 3">
    <name type="scientific">Vibrio algarum</name>
    <dbReference type="NCBI Taxonomy" id="3020714"/>
    <lineage>
        <taxon>Bacteria</taxon>
        <taxon>Pseudomonadati</taxon>
        <taxon>Pseudomonadota</taxon>
        <taxon>Gammaproteobacteria</taxon>
        <taxon>Vibrionales</taxon>
        <taxon>Vibrionaceae</taxon>
        <taxon>Vibrio</taxon>
    </lineage>
</organism>
<comment type="caution">
    <text evidence="2">The sequence shown here is derived from an EMBL/GenBank/DDBJ whole genome shotgun (WGS) entry which is preliminary data.</text>
</comment>
<dbReference type="Proteomes" id="UP001210678">
    <property type="component" value="Unassembled WGS sequence"/>
</dbReference>
<evidence type="ECO:0000313" key="2">
    <source>
        <dbReference type="EMBL" id="MDB1124584.1"/>
    </source>
</evidence>